<evidence type="ECO:0000256" key="5">
    <source>
        <dbReference type="ARBA" id="ARBA00023204"/>
    </source>
</evidence>
<accession>A0ABQ6IAX1</accession>
<organism evidence="7 8">
    <name type="scientific">Demequina litorisediminis</name>
    <dbReference type="NCBI Taxonomy" id="1849022"/>
    <lineage>
        <taxon>Bacteria</taxon>
        <taxon>Bacillati</taxon>
        <taxon>Actinomycetota</taxon>
        <taxon>Actinomycetes</taxon>
        <taxon>Micrococcales</taxon>
        <taxon>Demequinaceae</taxon>
        <taxon>Demequina</taxon>
    </lineage>
</organism>
<dbReference type="InterPro" id="IPR014001">
    <property type="entry name" value="Helicase_ATP-bd"/>
</dbReference>
<dbReference type="PANTHER" id="PTHR47964">
    <property type="entry name" value="ATP-DEPENDENT DNA HELICASE HOMOLOG RECG, CHLOROPLASTIC"/>
    <property type="match status" value="1"/>
</dbReference>
<evidence type="ECO:0000256" key="1">
    <source>
        <dbReference type="ARBA" id="ARBA00022763"/>
    </source>
</evidence>
<keyword evidence="1" id="KW-0227">DNA damage</keyword>
<dbReference type="Proteomes" id="UP001157125">
    <property type="component" value="Unassembled WGS sequence"/>
</dbReference>
<dbReference type="InterPro" id="IPR011545">
    <property type="entry name" value="DEAD/DEAH_box_helicase_dom"/>
</dbReference>
<reference evidence="8" key="1">
    <citation type="journal article" date="2019" name="Int. J. Syst. Evol. Microbiol.">
        <title>The Global Catalogue of Microorganisms (GCM) 10K type strain sequencing project: providing services to taxonomists for standard genome sequencing and annotation.</title>
        <authorList>
            <consortium name="The Broad Institute Genomics Platform"/>
            <consortium name="The Broad Institute Genome Sequencing Center for Infectious Disease"/>
            <person name="Wu L."/>
            <person name="Ma J."/>
        </authorList>
    </citation>
    <scope>NUCLEOTIDE SEQUENCE [LARGE SCALE GENOMIC DNA]</scope>
    <source>
        <strain evidence="8">NBRC 112299</strain>
    </source>
</reference>
<gene>
    <name evidence="7" type="ORF">GCM10025876_12070</name>
</gene>
<keyword evidence="3" id="KW-0067">ATP-binding</keyword>
<dbReference type="SUPFAM" id="SSF52540">
    <property type="entry name" value="P-loop containing nucleoside triphosphate hydrolases"/>
    <property type="match status" value="1"/>
</dbReference>
<sequence length="117" mass="12871">MKADMERSVPMDRLICGDVGFGKTEVAVRAAFKAVQDGTQVALLCPTTLLVKQHVDTFTERFAQFPVKVAALSRFQTDKEAREVIEGLSDGSIDVVIGTHRLITGSVRFKQAGPRHR</sequence>
<dbReference type="EMBL" id="BSUN01000001">
    <property type="protein sequence ID" value="GMA35003.1"/>
    <property type="molecule type" value="Genomic_DNA"/>
</dbReference>
<evidence type="ECO:0000256" key="3">
    <source>
        <dbReference type="ARBA" id="ARBA00022806"/>
    </source>
</evidence>
<dbReference type="Pfam" id="PF00270">
    <property type="entry name" value="DEAD"/>
    <property type="match status" value="1"/>
</dbReference>
<proteinExistence type="predicted"/>
<name>A0ABQ6IAX1_9MICO</name>
<evidence type="ECO:0000313" key="8">
    <source>
        <dbReference type="Proteomes" id="UP001157125"/>
    </source>
</evidence>
<keyword evidence="5" id="KW-0234">DNA repair</keyword>
<dbReference type="InterPro" id="IPR047112">
    <property type="entry name" value="RecG/Mfd"/>
</dbReference>
<keyword evidence="3" id="KW-0547">Nucleotide-binding</keyword>
<evidence type="ECO:0000256" key="2">
    <source>
        <dbReference type="ARBA" id="ARBA00022801"/>
    </source>
</evidence>
<comment type="caution">
    <text evidence="7">The sequence shown here is derived from an EMBL/GenBank/DDBJ whole genome shotgun (WGS) entry which is preliminary data.</text>
</comment>
<feature type="domain" description="Helicase ATP-binding" evidence="6">
    <location>
        <begin position="4"/>
        <end position="117"/>
    </location>
</feature>
<keyword evidence="8" id="KW-1185">Reference proteome</keyword>
<evidence type="ECO:0000313" key="7">
    <source>
        <dbReference type="EMBL" id="GMA35003.1"/>
    </source>
</evidence>
<keyword evidence="4" id="KW-0238">DNA-binding</keyword>
<keyword evidence="3" id="KW-0347">Helicase</keyword>
<protein>
    <recommendedName>
        <fullName evidence="6">Helicase ATP-binding domain-containing protein</fullName>
    </recommendedName>
</protein>
<keyword evidence="2" id="KW-0378">Hydrolase</keyword>
<evidence type="ECO:0000259" key="6">
    <source>
        <dbReference type="PROSITE" id="PS51192"/>
    </source>
</evidence>
<evidence type="ECO:0000256" key="4">
    <source>
        <dbReference type="ARBA" id="ARBA00023125"/>
    </source>
</evidence>
<dbReference type="PROSITE" id="PS51192">
    <property type="entry name" value="HELICASE_ATP_BIND_1"/>
    <property type="match status" value="1"/>
</dbReference>
<dbReference type="Gene3D" id="3.40.50.300">
    <property type="entry name" value="P-loop containing nucleotide triphosphate hydrolases"/>
    <property type="match status" value="1"/>
</dbReference>
<dbReference type="PANTHER" id="PTHR47964:SF1">
    <property type="entry name" value="ATP-DEPENDENT DNA HELICASE HOMOLOG RECG, CHLOROPLASTIC"/>
    <property type="match status" value="1"/>
</dbReference>
<dbReference type="InterPro" id="IPR027417">
    <property type="entry name" value="P-loop_NTPase"/>
</dbReference>